<accession>A0A6G1M8L1</accession>
<sequence length="221" mass="24327">MKVNFLTVTALGSFIYCVAGYTLARADMLSEDIIAKAPPITFTGPAVPGGPDVTITGTVEVIFKKLHEMNPKYDAWEFPEYQEKMAQRGLSKNSALEARGGKLEKRRRIECNIAGEKVPNWLTQCGEGAGYLRRMNGYCGAPKGYAGPACARVSCSNSCGIFLCHEHKKPIKVPCSSLGYDFYEIVHECADVIRDWVVSLKGTIFRNGPPAYNTVVKFQNC</sequence>
<dbReference type="AlphaFoldDB" id="A0A6G1M8L1"/>
<proteinExistence type="predicted"/>
<gene>
    <name evidence="2" type="ORF">TWF191_006341</name>
    <name evidence="1" type="ORF">TWF679_003403</name>
</gene>
<dbReference type="Proteomes" id="UP000614610">
    <property type="component" value="Unassembled WGS sequence"/>
</dbReference>
<evidence type="ECO:0000313" key="3">
    <source>
        <dbReference type="Proteomes" id="UP000483672"/>
    </source>
</evidence>
<organism evidence="1 4">
    <name type="scientific">Orbilia oligospora</name>
    <name type="common">Nematode-trapping fungus</name>
    <name type="synonym">Arthrobotrys oligospora</name>
    <dbReference type="NCBI Taxonomy" id="2813651"/>
    <lineage>
        <taxon>Eukaryota</taxon>
        <taxon>Fungi</taxon>
        <taxon>Dikarya</taxon>
        <taxon>Ascomycota</taxon>
        <taxon>Pezizomycotina</taxon>
        <taxon>Orbiliomycetes</taxon>
        <taxon>Orbiliales</taxon>
        <taxon>Orbiliaceae</taxon>
        <taxon>Orbilia</taxon>
    </lineage>
</organism>
<evidence type="ECO:0000313" key="2">
    <source>
        <dbReference type="EMBL" id="KAF3223933.1"/>
    </source>
</evidence>
<dbReference type="OrthoDB" id="3552888at2759"/>
<dbReference type="Proteomes" id="UP000483672">
    <property type="component" value="Unassembled WGS sequence"/>
</dbReference>
<dbReference type="EMBL" id="WIPF01000035">
    <property type="protein sequence ID" value="KAF3223933.1"/>
    <property type="molecule type" value="Genomic_DNA"/>
</dbReference>
<name>A0A6G1M8L1_ORBOL</name>
<dbReference type="EMBL" id="WIWT01000017">
    <property type="protein sequence ID" value="KAF3216188.1"/>
    <property type="molecule type" value="Genomic_DNA"/>
</dbReference>
<comment type="caution">
    <text evidence="1">The sequence shown here is derived from an EMBL/GenBank/DDBJ whole genome shotgun (WGS) entry which is preliminary data.</text>
</comment>
<evidence type="ECO:0000313" key="1">
    <source>
        <dbReference type="EMBL" id="KAF3216188.1"/>
    </source>
</evidence>
<protein>
    <submittedName>
        <fullName evidence="1">Uncharacterized protein</fullName>
    </submittedName>
</protein>
<evidence type="ECO:0000313" key="4">
    <source>
        <dbReference type="Proteomes" id="UP000614610"/>
    </source>
</evidence>
<reference evidence="1 3" key="1">
    <citation type="submission" date="2019-06" db="EMBL/GenBank/DDBJ databases">
        <authorList>
            <person name="Palmer J.M."/>
        </authorList>
    </citation>
    <scope>NUCLEOTIDE SEQUENCE</scope>
    <source>
        <strain evidence="2 3">TWF191</strain>
        <strain evidence="1">TWF679</strain>
    </source>
</reference>